<name>A0A0R0AI40_9GAMM</name>
<dbReference type="InterPro" id="IPR001789">
    <property type="entry name" value="Sig_transdc_resp-reg_receiver"/>
</dbReference>
<sequence length="120" mass="12631">MSVRVLIVEDESMIAMLTEDLLADMGYDVAPPVATVPAALDVLASGQIGMAVLDVNLAGTMSFPVADALQRSGIPFMFVTGYGRAGVPEQYHAVPVLKKPFRRRDLQAALSGLQAGPDAS</sequence>
<dbReference type="GO" id="GO:0000160">
    <property type="term" value="P:phosphorelay signal transduction system"/>
    <property type="evidence" value="ECO:0007669"/>
    <property type="project" value="InterPro"/>
</dbReference>
<dbReference type="InterPro" id="IPR011006">
    <property type="entry name" value="CheY-like_superfamily"/>
</dbReference>
<dbReference type="Pfam" id="PF00072">
    <property type="entry name" value="Response_reg"/>
    <property type="match status" value="1"/>
</dbReference>
<protein>
    <recommendedName>
        <fullName evidence="3">Response regulatory domain-containing protein</fullName>
    </recommendedName>
</protein>
<dbReference type="AlphaFoldDB" id="A0A0R0AI40"/>
<reference evidence="4 5" key="1">
    <citation type="submission" date="2015-10" db="EMBL/GenBank/DDBJ databases">
        <title>Genome sequencing and analysis of members of genus Stenotrophomonas.</title>
        <authorList>
            <person name="Patil P.P."/>
            <person name="Midha S."/>
            <person name="Patil P.B."/>
        </authorList>
    </citation>
    <scope>NUCLEOTIDE SEQUENCE [LARGE SCALE GENOMIC DNA]</scope>
    <source>
        <strain evidence="4 5">JCM 16536</strain>
    </source>
</reference>
<evidence type="ECO:0000259" key="3">
    <source>
        <dbReference type="PROSITE" id="PS50110"/>
    </source>
</evidence>
<dbReference type="Gene3D" id="3.40.50.2300">
    <property type="match status" value="1"/>
</dbReference>
<feature type="modified residue" description="4-aspartylphosphate" evidence="2">
    <location>
        <position position="54"/>
    </location>
</feature>
<dbReference type="EMBL" id="LLXU01000066">
    <property type="protein sequence ID" value="KRG44816.1"/>
    <property type="molecule type" value="Genomic_DNA"/>
</dbReference>
<dbReference type="PANTHER" id="PTHR44591">
    <property type="entry name" value="STRESS RESPONSE REGULATOR PROTEIN 1"/>
    <property type="match status" value="1"/>
</dbReference>
<keyword evidence="1 2" id="KW-0597">Phosphoprotein</keyword>
<dbReference type="SMART" id="SM00448">
    <property type="entry name" value="REC"/>
    <property type="match status" value="1"/>
</dbReference>
<organism evidence="4 5">
    <name type="scientific">Stenotrophomonas panacihumi</name>
    <dbReference type="NCBI Taxonomy" id="676599"/>
    <lineage>
        <taxon>Bacteria</taxon>
        <taxon>Pseudomonadati</taxon>
        <taxon>Pseudomonadota</taxon>
        <taxon>Gammaproteobacteria</taxon>
        <taxon>Lysobacterales</taxon>
        <taxon>Lysobacteraceae</taxon>
        <taxon>Stenotrophomonas</taxon>
    </lineage>
</organism>
<keyword evidence="5" id="KW-1185">Reference proteome</keyword>
<evidence type="ECO:0000256" key="1">
    <source>
        <dbReference type="ARBA" id="ARBA00022553"/>
    </source>
</evidence>
<gene>
    <name evidence="4" type="ORF">ARC20_07890</name>
</gene>
<dbReference type="RefSeq" id="WP_057646048.1">
    <property type="nucleotide sequence ID" value="NZ_LLXU01000066.1"/>
</dbReference>
<dbReference type="SUPFAM" id="SSF52172">
    <property type="entry name" value="CheY-like"/>
    <property type="match status" value="1"/>
</dbReference>
<evidence type="ECO:0000313" key="5">
    <source>
        <dbReference type="Proteomes" id="UP000051802"/>
    </source>
</evidence>
<dbReference type="InterPro" id="IPR050595">
    <property type="entry name" value="Bact_response_regulator"/>
</dbReference>
<dbReference type="OrthoDB" id="582170at2"/>
<evidence type="ECO:0000313" key="4">
    <source>
        <dbReference type="EMBL" id="KRG44816.1"/>
    </source>
</evidence>
<dbReference type="Proteomes" id="UP000051802">
    <property type="component" value="Unassembled WGS sequence"/>
</dbReference>
<dbReference type="PROSITE" id="PS50110">
    <property type="entry name" value="RESPONSE_REGULATORY"/>
    <property type="match status" value="1"/>
</dbReference>
<comment type="caution">
    <text evidence="4">The sequence shown here is derived from an EMBL/GenBank/DDBJ whole genome shotgun (WGS) entry which is preliminary data.</text>
</comment>
<dbReference type="STRING" id="676599.ARC20_07890"/>
<dbReference type="PANTHER" id="PTHR44591:SF24">
    <property type="entry name" value="PROTEIN-GLUTAMATE METHYLESTERASE_PROTEIN-GLUTAMINE GLUTAMINASE 1"/>
    <property type="match status" value="1"/>
</dbReference>
<evidence type="ECO:0000256" key="2">
    <source>
        <dbReference type="PROSITE-ProRule" id="PRU00169"/>
    </source>
</evidence>
<proteinExistence type="predicted"/>
<feature type="domain" description="Response regulatory" evidence="3">
    <location>
        <begin position="4"/>
        <end position="114"/>
    </location>
</feature>
<accession>A0A0R0AI40</accession>